<dbReference type="GO" id="GO:0016829">
    <property type="term" value="F:lyase activity"/>
    <property type="evidence" value="ECO:0007669"/>
    <property type="project" value="UniProtKB-KW"/>
</dbReference>
<dbReference type="CDD" id="cd11613">
    <property type="entry name" value="SAF_AH_GD"/>
    <property type="match status" value="1"/>
</dbReference>
<accession>A0A178HXN3</accession>
<dbReference type="InterPro" id="IPR013974">
    <property type="entry name" value="SAF"/>
</dbReference>
<dbReference type="PANTHER" id="PTHR30536:SF5">
    <property type="entry name" value="ALTRONATE DEHYDRATASE"/>
    <property type="match status" value="1"/>
</dbReference>
<dbReference type="Gene3D" id="2.30.130.110">
    <property type="match status" value="1"/>
</dbReference>
<dbReference type="InterPro" id="IPR044144">
    <property type="entry name" value="SAF_UxaA/GarD"/>
</dbReference>
<dbReference type="Proteomes" id="UP000078389">
    <property type="component" value="Unassembled WGS sequence"/>
</dbReference>
<dbReference type="EMBL" id="LVVY01000081">
    <property type="protein sequence ID" value="OAM77601.1"/>
    <property type="molecule type" value="Genomic_DNA"/>
</dbReference>
<keyword evidence="4" id="KW-1185">Reference proteome</keyword>
<evidence type="ECO:0000259" key="2">
    <source>
        <dbReference type="SMART" id="SM00858"/>
    </source>
</evidence>
<dbReference type="SMART" id="SM00858">
    <property type="entry name" value="SAF"/>
    <property type="match status" value="1"/>
</dbReference>
<protein>
    <recommendedName>
        <fullName evidence="2">SAF domain-containing protein</fullName>
    </recommendedName>
</protein>
<comment type="caution">
    <text evidence="3">The sequence shown here is derived from an EMBL/GenBank/DDBJ whole genome shotgun (WGS) entry which is preliminary data.</text>
</comment>
<sequence length="96" mass="10478">MLLSPADNVFVLREAVGEGETLVIDDRAVTLPHRLDRGHKIARRAIAPGEKILKYGAPIGSATAPIAVGEHVHIHNIKSDYTATHVIERKQEEPAQ</sequence>
<dbReference type="STRING" id="1770058.A3840_09570"/>
<name>A0A178HXN3_9HYPH</name>
<dbReference type="GO" id="GO:0019698">
    <property type="term" value="P:D-galacturonate catabolic process"/>
    <property type="evidence" value="ECO:0007669"/>
    <property type="project" value="TreeGrafter"/>
</dbReference>
<keyword evidence="1" id="KW-0456">Lyase</keyword>
<dbReference type="Pfam" id="PF08666">
    <property type="entry name" value="SAF"/>
    <property type="match status" value="1"/>
</dbReference>
<evidence type="ECO:0000313" key="3">
    <source>
        <dbReference type="EMBL" id="OAM77601.1"/>
    </source>
</evidence>
<gene>
    <name evidence="3" type="ORF">A3840_09570</name>
</gene>
<evidence type="ECO:0000256" key="1">
    <source>
        <dbReference type="ARBA" id="ARBA00023239"/>
    </source>
</evidence>
<feature type="domain" description="SAF" evidence="2">
    <location>
        <begin position="7"/>
        <end position="78"/>
    </location>
</feature>
<evidence type="ECO:0000313" key="4">
    <source>
        <dbReference type="Proteomes" id="UP000078389"/>
    </source>
</evidence>
<organism evidence="3 4">
    <name type="scientific">Devosia elaeis</name>
    <dbReference type="NCBI Taxonomy" id="1770058"/>
    <lineage>
        <taxon>Bacteria</taxon>
        <taxon>Pseudomonadati</taxon>
        <taxon>Pseudomonadota</taxon>
        <taxon>Alphaproteobacteria</taxon>
        <taxon>Hyphomicrobiales</taxon>
        <taxon>Devosiaceae</taxon>
        <taxon>Devosia</taxon>
    </lineage>
</organism>
<proteinExistence type="predicted"/>
<dbReference type="AlphaFoldDB" id="A0A178HXN3"/>
<dbReference type="InterPro" id="IPR052172">
    <property type="entry name" value="UxaA_altronate/galactarate_dh"/>
</dbReference>
<reference evidence="3 4" key="1">
    <citation type="submission" date="2016-03" db="EMBL/GenBank/DDBJ databases">
        <title>Genome sequencing of Devosia sp. S37.</title>
        <authorList>
            <person name="Mohd Nor M."/>
        </authorList>
    </citation>
    <scope>NUCLEOTIDE SEQUENCE [LARGE SCALE GENOMIC DNA]</scope>
    <source>
        <strain evidence="3 4">S37</strain>
    </source>
</reference>
<dbReference type="PANTHER" id="PTHR30536">
    <property type="entry name" value="ALTRONATE/GALACTARATE DEHYDRATASE"/>
    <property type="match status" value="1"/>
</dbReference>